<comment type="caution">
    <text evidence="1">The sequence shown here is derived from an EMBL/GenBank/DDBJ whole genome shotgun (WGS) entry which is preliminary data.</text>
</comment>
<sequence>MTEADELAELDVVQMACLLEQVGQVVVAQRDSGGLHGCVRLAVSRVVLASRDGDSVGAYLGLGHPPGRSHPCTGLGPSDIVRDRPVRCLSPTGPAGTPESFRPDLGGSGSPVVVYRGGLQGARADLVFGLVFVAAHVVHLAQVRFEGAEHRPALSAGHQIDIRVLRGAAL</sequence>
<dbReference type="Proteomes" id="UP000540568">
    <property type="component" value="Unassembled WGS sequence"/>
</dbReference>
<evidence type="ECO:0000313" key="2">
    <source>
        <dbReference type="Proteomes" id="UP000540568"/>
    </source>
</evidence>
<reference evidence="1 2" key="1">
    <citation type="submission" date="2020-07" db="EMBL/GenBank/DDBJ databases">
        <title>Sequencing the genomes of 1000 actinobacteria strains.</title>
        <authorList>
            <person name="Klenk H.-P."/>
        </authorList>
    </citation>
    <scope>NUCLEOTIDE SEQUENCE [LARGE SCALE GENOMIC DNA]</scope>
    <source>
        <strain evidence="1 2">DSM 44121</strain>
    </source>
</reference>
<organism evidence="1 2">
    <name type="scientific">Promicromonospora sukumoe</name>
    <dbReference type="NCBI Taxonomy" id="88382"/>
    <lineage>
        <taxon>Bacteria</taxon>
        <taxon>Bacillati</taxon>
        <taxon>Actinomycetota</taxon>
        <taxon>Actinomycetes</taxon>
        <taxon>Micrococcales</taxon>
        <taxon>Promicromonosporaceae</taxon>
        <taxon>Promicromonospora</taxon>
    </lineage>
</organism>
<dbReference type="RefSeq" id="WP_246402594.1">
    <property type="nucleotide sequence ID" value="NZ_BAAATF010000003.1"/>
</dbReference>
<protein>
    <submittedName>
        <fullName evidence="1">Uncharacterized protein</fullName>
    </submittedName>
</protein>
<keyword evidence="2" id="KW-1185">Reference proteome</keyword>
<dbReference type="EMBL" id="JACGWV010000001">
    <property type="protein sequence ID" value="MBA8809254.1"/>
    <property type="molecule type" value="Genomic_DNA"/>
</dbReference>
<proteinExistence type="predicted"/>
<name>A0A7W3JAL6_9MICO</name>
<evidence type="ECO:0000313" key="1">
    <source>
        <dbReference type="EMBL" id="MBA8809254.1"/>
    </source>
</evidence>
<dbReference type="AlphaFoldDB" id="A0A7W3JAL6"/>
<accession>A0A7W3JAL6</accession>
<gene>
    <name evidence="1" type="ORF">FHX71_003196</name>
</gene>